<dbReference type="PANTHER" id="PTHR14336:SF15">
    <property type="entry name" value="DUAL ADAPTER FOR PHOSPHOTYROSINE AND 3-PHOSPHOTYROSINE AND 3-PHOSPHOINOSITIDE"/>
    <property type="match status" value="1"/>
</dbReference>
<dbReference type="KEGG" id="mbr:MONBRDRAFT_38168"/>
<dbReference type="SUPFAM" id="SSF50729">
    <property type="entry name" value="PH domain-like"/>
    <property type="match status" value="1"/>
</dbReference>
<dbReference type="GO" id="GO:0005543">
    <property type="term" value="F:phospholipid binding"/>
    <property type="evidence" value="ECO:0000318"/>
    <property type="project" value="GO_Central"/>
</dbReference>
<dbReference type="RefSeq" id="XP_001748149.1">
    <property type="nucleotide sequence ID" value="XM_001748097.1"/>
</dbReference>
<protein>
    <recommendedName>
        <fullName evidence="2">PH domain-containing protein</fullName>
    </recommendedName>
</protein>
<dbReference type="GO" id="GO:0005886">
    <property type="term" value="C:plasma membrane"/>
    <property type="evidence" value="ECO:0000318"/>
    <property type="project" value="GO_Central"/>
</dbReference>
<dbReference type="InParanoid" id="A9V622"/>
<dbReference type="InterPro" id="IPR051707">
    <property type="entry name" value="PI-Interact_SigTrans_Reg"/>
</dbReference>
<feature type="compositionally biased region" description="Gly residues" evidence="1">
    <location>
        <begin position="1"/>
        <end position="11"/>
    </location>
</feature>
<dbReference type="PROSITE" id="PS50003">
    <property type="entry name" value="PH_DOMAIN"/>
    <property type="match status" value="1"/>
</dbReference>
<dbReference type="AlphaFoldDB" id="A9V622"/>
<feature type="domain" description="PH" evidence="2">
    <location>
        <begin position="67"/>
        <end position="164"/>
    </location>
</feature>
<dbReference type="Proteomes" id="UP000001357">
    <property type="component" value="Unassembled WGS sequence"/>
</dbReference>
<evidence type="ECO:0000313" key="4">
    <source>
        <dbReference type="Proteomes" id="UP000001357"/>
    </source>
</evidence>
<evidence type="ECO:0000313" key="3">
    <source>
        <dbReference type="EMBL" id="EDQ86910.1"/>
    </source>
</evidence>
<dbReference type="OMA" id="ERWFNLQ"/>
<dbReference type="GO" id="GO:0043325">
    <property type="term" value="F:phosphatidylinositol-3,4-bisphosphate binding"/>
    <property type="evidence" value="ECO:0000318"/>
    <property type="project" value="GO_Central"/>
</dbReference>
<dbReference type="InterPro" id="IPR001849">
    <property type="entry name" value="PH_domain"/>
</dbReference>
<evidence type="ECO:0000256" key="1">
    <source>
        <dbReference type="SAM" id="MobiDB-lite"/>
    </source>
</evidence>
<dbReference type="Pfam" id="PF00169">
    <property type="entry name" value="PH"/>
    <property type="match status" value="1"/>
</dbReference>
<dbReference type="EMBL" id="CH991562">
    <property type="protein sequence ID" value="EDQ86910.1"/>
    <property type="molecule type" value="Genomic_DNA"/>
</dbReference>
<accession>A9V622</accession>
<gene>
    <name evidence="3" type="ORF">MONBRDRAFT_38168</name>
</gene>
<reference evidence="3 4" key="1">
    <citation type="journal article" date="2008" name="Nature">
        <title>The genome of the choanoflagellate Monosiga brevicollis and the origin of metazoans.</title>
        <authorList>
            <consortium name="JGI Sequencing"/>
            <person name="King N."/>
            <person name="Westbrook M.J."/>
            <person name="Young S.L."/>
            <person name="Kuo A."/>
            <person name="Abedin M."/>
            <person name="Chapman J."/>
            <person name="Fairclough S."/>
            <person name="Hellsten U."/>
            <person name="Isogai Y."/>
            <person name="Letunic I."/>
            <person name="Marr M."/>
            <person name="Pincus D."/>
            <person name="Putnam N."/>
            <person name="Rokas A."/>
            <person name="Wright K.J."/>
            <person name="Zuzow R."/>
            <person name="Dirks W."/>
            <person name="Good M."/>
            <person name="Goodstein D."/>
            <person name="Lemons D."/>
            <person name="Li W."/>
            <person name="Lyons J.B."/>
            <person name="Morris A."/>
            <person name="Nichols S."/>
            <person name="Richter D.J."/>
            <person name="Salamov A."/>
            <person name="Bork P."/>
            <person name="Lim W.A."/>
            <person name="Manning G."/>
            <person name="Miller W.T."/>
            <person name="McGinnis W."/>
            <person name="Shapiro H."/>
            <person name="Tjian R."/>
            <person name="Grigoriev I.V."/>
            <person name="Rokhsar D."/>
        </authorList>
    </citation>
    <scope>NUCLEOTIDE SEQUENCE [LARGE SCALE GENOMIC DNA]</scope>
    <source>
        <strain evidence="4">MX1 / ATCC 50154</strain>
    </source>
</reference>
<sequence>MAEEFGFGGEEATGFGEEATGFGEEATGFGEDASAPAPVSSDAAAPATDNSESSAEATTVGHEEDIRAERSGWLVTIEPKKTLSRKGGNKERWFNLSEGTLTYAASVRADPIATIPIADITSVEEHPGQEDSFTLVMKKKSLFVKAREASEAQAWVASLRKAQKSSVTAGFGQNQSANALLF</sequence>
<dbReference type="PANTHER" id="PTHR14336">
    <property type="entry name" value="TANDEM PH DOMAIN CONTAINING PROTEIN"/>
    <property type="match status" value="1"/>
</dbReference>
<dbReference type="Gene3D" id="2.30.29.30">
    <property type="entry name" value="Pleckstrin-homology domain (PH domain)/Phosphotyrosine-binding domain (PTB)"/>
    <property type="match status" value="1"/>
</dbReference>
<evidence type="ECO:0000259" key="2">
    <source>
        <dbReference type="PROSITE" id="PS50003"/>
    </source>
</evidence>
<dbReference type="SMART" id="SM00233">
    <property type="entry name" value="PH"/>
    <property type="match status" value="1"/>
</dbReference>
<dbReference type="GeneID" id="5893539"/>
<feature type="region of interest" description="Disordered" evidence="1">
    <location>
        <begin position="1"/>
        <end position="66"/>
    </location>
</feature>
<keyword evidence="4" id="KW-1185">Reference proteome</keyword>
<dbReference type="InterPro" id="IPR011993">
    <property type="entry name" value="PH-like_dom_sf"/>
</dbReference>
<name>A9V622_MONBE</name>
<organism evidence="3 4">
    <name type="scientific">Monosiga brevicollis</name>
    <name type="common">Choanoflagellate</name>
    <dbReference type="NCBI Taxonomy" id="81824"/>
    <lineage>
        <taxon>Eukaryota</taxon>
        <taxon>Choanoflagellata</taxon>
        <taxon>Craspedida</taxon>
        <taxon>Salpingoecidae</taxon>
        <taxon>Monosiga</taxon>
    </lineage>
</organism>
<feature type="compositionally biased region" description="Low complexity" evidence="1">
    <location>
        <begin position="12"/>
        <end position="49"/>
    </location>
</feature>
<proteinExistence type="predicted"/>